<evidence type="ECO:0000313" key="4">
    <source>
        <dbReference type="EMBL" id="KAK5050092.1"/>
    </source>
</evidence>
<dbReference type="InterPro" id="IPR001509">
    <property type="entry name" value="Epimerase_deHydtase"/>
</dbReference>
<dbReference type="PANTHER" id="PTHR10366:SF564">
    <property type="entry name" value="STEROL-4-ALPHA-CARBOXYLATE 3-DEHYDROGENASE, DECARBOXYLATING"/>
    <property type="match status" value="1"/>
</dbReference>
<name>A0AAV9N9A9_9EURO</name>
<organism evidence="4 5">
    <name type="scientific">Exophiala bonariae</name>
    <dbReference type="NCBI Taxonomy" id="1690606"/>
    <lineage>
        <taxon>Eukaryota</taxon>
        <taxon>Fungi</taxon>
        <taxon>Dikarya</taxon>
        <taxon>Ascomycota</taxon>
        <taxon>Pezizomycotina</taxon>
        <taxon>Eurotiomycetes</taxon>
        <taxon>Chaetothyriomycetidae</taxon>
        <taxon>Chaetothyriales</taxon>
        <taxon>Herpotrichiellaceae</taxon>
        <taxon>Exophiala</taxon>
    </lineage>
</organism>
<dbReference type="InterPro" id="IPR050425">
    <property type="entry name" value="NAD(P)_dehydrat-like"/>
</dbReference>
<feature type="domain" description="NAD-dependent epimerase/dehydratase" evidence="3">
    <location>
        <begin position="3"/>
        <end position="264"/>
    </location>
</feature>
<reference evidence="4 5" key="1">
    <citation type="submission" date="2023-08" db="EMBL/GenBank/DDBJ databases">
        <title>Black Yeasts Isolated from many extreme environments.</title>
        <authorList>
            <person name="Coleine C."/>
            <person name="Stajich J.E."/>
            <person name="Selbmann L."/>
        </authorList>
    </citation>
    <scope>NUCLEOTIDE SEQUENCE [LARGE SCALE GENOMIC DNA]</scope>
    <source>
        <strain evidence="4 5">CCFEE 5792</strain>
    </source>
</reference>
<dbReference type="InterPro" id="IPR036291">
    <property type="entry name" value="NAD(P)-bd_dom_sf"/>
</dbReference>
<accession>A0AAV9N9A9</accession>
<keyword evidence="1" id="KW-0560">Oxidoreductase</keyword>
<evidence type="ECO:0000256" key="1">
    <source>
        <dbReference type="ARBA" id="ARBA00023002"/>
    </source>
</evidence>
<evidence type="ECO:0000313" key="5">
    <source>
        <dbReference type="Proteomes" id="UP001358417"/>
    </source>
</evidence>
<comment type="caution">
    <text evidence="4">The sequence shown here is derived from an EMBL/GenBank/DDBJ whole genome shotgun (WGS) entry which is preliminary data.</text>
</comment>
<evidence type="ECO:0000256" key="2">
    <source>
        <dbReference type="ARBA" id="ARBA00023445"/>
    </source>
</evidence>
<comment type="similarity">
    <text evidence="2">Belongs to the NAD(P)-dependent epimerase/dehydratase family. Dihydroflavonol-4-reductase subfamily.</text>
</comment>
<proteinExistence type="inferred from homology"/>
<dbReference type="PANTHER" id="PTHR10366">
    <property type="entry name" value="NAD DEPENDENT EPIMERASE/DEHYDRATASE"/>
    <property type="match status" value="1"/>
</dbReference>
<protein>
    <recommendedName>
        <fullName evidence="3">NAD-dependent epimerase/dehydratase domain-containing protein</fullName>
    </recommendedName>
</protein>
<dbReference type="Pfam" id="PF01370">
    <property type="entry name" value="Epimerase"/>
    <property type="match status" value="1"/>
</dbReference>
<dbReference type="AlphaFoldDB" id="A0AAV9N9A9"/>
<gene>
    <name evidence="4" type="ORF">LTR84_004212</name>
</gene>
<dbReference type="Proteomes" id="UP001358417">
    <property type="component" value="Unassembled WGS sequence"/>
</dbReference>
<dbReference type="EMBL" id="JAVRRD010000018">
    <property type="protein sequence ID" value="KAK5050092.1"/>
    <property type="molecule type" value="Genomic_DNA"/>
</dbReference>
<dbReference type="RefSeq" id="XP_064704902.1">
    <property type="nucleotide sequence ID" value="XM_064847790.1"/>
</dbReference>
<sequence length="334" mass="36780">MKVLVTGGSGFVAAHCIDQLLKAGHHVVFTVRTTEKGQNIIRNHRETSTKKLSFVVVEDIAAKGAFDTAVQSEPPFEGVLHTASPFHFNVTDVKRDMLDPAINGTRGILWSIKKYAPGVSRVVLTSSFAAMARHGNHPAIYDESVWSSLTAHDAELQGPFVAYSASKTLAEQAAWDFMDQEQPNFTLTTLTPPAVFGPVVHYLDSLNAINTSNTLTRDLIQGKMKNSLPHSPIFLWIDVRDLATAHVKALAEPKAKGKRIFVVAGFYRNSEIADAINKNFPQLQDRLPANYAAEPLSFPYEIDNSLSKEILGIQYRSLDECVRDSVNAMLAFKA</sequence>
<dbReference type="GeneID" id="89972391"/>
<evidence type="ECO:0000259" key="3">
    <source>
        <dbReference type="Pfam" id="PF01370"/>
    </source>
</evidence>
<dbReference type="FunFam" id="3.40.50.720:FF:000191">
    <property type="entry name" value="Methylglyoxal reductase (NADPH-dependent)"/>
    <property type="match status" value="1"/>
</dbReference>
<dbReference type="CDD" id="cd05227">
    <property type="entry name" value="AR_SDR_e"/>
    <property type="match status" value="1"/>
</dbReference>
<keyword evidence="5" id="KW-1185">Reference proteome</keyword>
<dbReference type="SUPFAM" id="SSF51735">
    <property type="entry name" value="NAD(P)-binding Rossmann-fold domains"/>
    <property type="match status" value="1"/>
</dbReference>
<dbReference type="GO" id="GO:0016616">
    <property type="term" value="F:oxidoreductase activity, acting on the CH-OH group of donors, NAD or NADP as acceptor"/>
    <property type="evidence" value="ECO:0007669"/>
    <property type="project" value="TreeGrafter"/>
</dbReference>
<dbReference type="Gene3D" id="3.40.50.720">
    <property type="entry name" value="NAD(P)-binding Rossmann-like Domain"/>
    <property type="match status" value="1"/>
</dbReference>